<accession>A0A0H2R605</accession>
<organism evidence="2 3">
    <name type="scientific">Schizopora paradoxa</name>
    <dbReference type="NCBI Taxonomy" id="27342"/>
    <lineage>
        <taxon>Eukaryota</taxon>
        <taxon>Fungi</taxon>
        <taxon>Dikarya</taxon>
        <taxon>Basidiomycota</taxon>
        <taxon>Agaricomycotina</taxon>
        <taxon>Agaricomycetes</taxon>
        <taxon>Hymenochaetales</taxon>
        <taxon>Schizoporaceae</taxon>
        <taxon>Schizopora</taxon>
    </lineage>
</organism>
<sequence>MDVSEDAPISTTAPKQHETLWLSDGNVVLATKTYLFRVHKSVLAMRSRIVPELCEGIPMVALEDEGKDVEHLLKAIYESRYYNTNEDHHTIDKACALLKLSSKYNFQGILVDVIEHLSRIYPYRLQDYEAIYRDLPMRYDLEGGRHASYHLLAPAIQAGIDELFPALYYECALEPFSRFRHFLPDTPAGWTALERLVAGQIALKDAGPRIMSTFVGVTEKCVNDHKRGTEDFEGEHSWHPDYCDHFKTMDLAELIGYDLSESIRDRLCVECLAGVDEAIEDDRGRIWNKLPEYFGLGNWAFVCANLRARIEDRA</sequence>
<dbReference type="SUPFAM" id="SSF54695">
    <property type="entry name" value="POZ domain"/>
    <property type="match status" value="1"/>
</dbReference>
<dbReference type="EMBL" id="KQ086153">
    <property type="protein sequence ID" value="KLO07225.1"/>
    <property type="molecule type" value="Genomic_DNA"/>
</dbReference>
<evidence type="ECO:0000313" key="2">
    <source>
        <dbReference type="EMBL" id="KLO07225.1"/>
    </source>
</evidence>
<dbReference type="InParanoid" id="A0A0H2R605"/>
<feature type="domain" description="BTB" evidence="1">
    <location>
        <begin position="25"/>
        <end position="85"/>
    </location>
</feature>
<protein>
    <recommendedName>
        <fullName evidence="1">BTB domain-containing protein</fullName>
    </recommendedName>
</protein>
<proteinExistence type="predicted"/>
<reference evidence="2 3" key="1">
    <citation type="submission" date="2015-04" db="EMBL/GenBank/DDBJ databases">
        <title>Complete genome sequence of Schizopora paradoxa KUC8140, a cosmopolitan wood degrader in East Asia.</title>
        <authorList>
            <consortium name="DOE Joint Genome Institute"/>
            <person name="Min B."/>
            <person name="Park H."/>
            <person name="Jang Y."/>
            <person name="Kim J.-J."/>
            <person name="Kim K.H."/>
            <person name="Pangilinan J."/>
            <person name="Lipzen A."/>
            <person name="Riley R."/>
            <person name="Grigoriev I.V."/>
            <person name="Spatafora J.W."/>
            <person name="Choi I.-G."/>
        </authorList>
    </citation>
    <scope>NUCLEOTIDE SEQUENCE [LARGE SCALE GENOMIC DNA]</scope>
    <source>
        <strain evidence="2 3">KUC8140</strain>
    </source>
</reference>
<dbReference type="InterPro" id="IPR000210">
    <property type="entry name" value="BTB/POZ_dom"/>
</dbReference>
<dbReference type="OrthoDB" id="3027208at2759"/>
<keyword evidence="3" id="KW-1185">Reference proteome</keyword>
<dbReference type="Gene3D" id="3.30.710.10">
    <property type="entry name" value="Potassium Channel Kv1.1, Chain A"/>
    <property type="match status" value="1"/>
</dbReference>
<dbReference type="InterPro" id="IPR011333">
    <property type="entry name" value="SKP1/BTB/POZ_sf"/>
</dbReference>
<dbReference type="AlphaFoldDB" id="A0A0H2R605"/>
<gene>
    <name evidence="2" type="ORF">SCHPADRAFT_1001838</name>
</gene>
<dbReference type="PROSITE" id="PS50097">
    <property type="entry name" value="BTB"/>
    <property type="match status" value="1"/>
</dbReference>
<evidence type="ECO:0000259" key="1">
    <source>
        <dbReference type="PROSITE" id="PS50097"/>
    </source>
</evidence>
<evidence type="ECO:0000313" key="3">
    <source>
        <dbReference type="Proteomes" id="UP000053477"/>
    </source>
</evidence>
<name>A0A0H2R605_9AGAM</name>
<dbReference type="Proteomes" id="UP000053477">
    <property type="component" value="Unassembled WGS sequence"/>
</dbReference>